<feature type="region of interest" description="Disordered" evidence="1">
    <location>
        <begin position="51"/>
        <end position="73"/>
    </location>
</feature>
<dbReference type="Proteomes" id="UP000503447">
    <property type="component" value="Chromosome"/>
</dbReference>
<gene>
    <name evidence="3" type="ORF">FTUN_5395</name>
</gene>
<evidence type="ECO:0000256" key="2">
    <source>
        <dbReference type="SAM" id="Phobius"/>
    </source>
</evidence>
<dbReference type="AlphaFoldDB" id="A0A6M5YUS8"/>
<reference evidence="4" key="1">
    <citation type="submission" date="2020-05" db="EMBL/GenBank/DDBJ databases">
        <title>Frigoriglobus tundricola gen. nov., sp. nov., a psychrotolerant cellulolytic planctomycete of the family Gemmataceae with two divergent copies of 16S rRNA gene.</title>
        <authorList>
            <person name="Kulichevskaya I.S."/>
            <person name="Ivanova A.A."/>
            <person name="Naumoff D.G."/>
            <person name="Beletsky A.V."/>
            <person name="Rijpstra W.I.C."/>
            <person name="Sinninghe Damste J.S."/>
            <person name="Mardanov A.V."/>
            <person name="Ravin N.V."/>
            <person name="Dedysh S.N."/>
        </authorList>
    </citation>
    <scope>NUCLEOTIDE SEQUENCE [LARGE SCALE GENOMIC DNA]</scope>
    <source>
        <strain evidence="4">PL17</strain>
    </source>
</reference>
<organism evidence="3 4">
    <name type="scientific">Frigoriglobus tundricola</name>
    <dbReference type="NCBI Taxonomy" id="2774151"/>
    <lineage>
        <taxon>Bacteria</taxon>
        <taxon>Pseudomonadati</taxon>
        <taxon>Planctomycetota</taxon>
        <taxon>Planctomycetia</taxon>
        <taxon>Gemmatales</taxon>
        <taxon>Gemmataceae</taxon>
        <taxon>Frigoriglobus</taxon>
    </lineage>
</organism>
<keyword evidence="2" id="KW-0472">Membrane</keyword>
<dbReference type="RefSeq" id="WP_171473122.1">
    <property type="nucleotide sequence ID" value="NZ_CP053452.2"/>
</dbReference>
<keyword evidence="4" id="KW-1185">Reference proteome</keyword>
<accession>A0A6M5YUS8</accession>
<protein>
    <submittedName>
        <fullName evidence="3">Uncharacterized protein</fullName>
    </submittedName>
</protein>
<name>A0A6M5YUS8_9BACT</name>
<keyword evidence="2" id="KW-1133">Transmembrane helix</keyword>
<evidence type="ECO:0000313" key="3">
    <source>
        <dbReference type="EMBL" id="QJW97815.1"/>
    </source>
</evidence>
<feature type="transmembrane region" description="Helical" evidence="2">
    <location>
        <begin position="12"/>
        <end position="37"/>
    </location>
</feature>
<sequence length="73" mass="7008">MAAALLAPELGAAAAAGIGLVGAAVGGAVAWAVLAPLARHAEAARRVAARELDPADFPDGPGSWGRSPPPSAT</sequence>
<evidence type="ECO:0000313" key="4">
    <source>
        <dbReference type="Proteomes" id="UP000503447"/>
    </source>
</evidence>
<dbReference type="KEGG" id="ftj:FTUN_5395"/>
<proteinExistence type="predicted"/>
<evidence type="ECO:0000256" key="1">
    <source>
        <dbReference type="SAM" id="MobiDB-lite"/>
    </source>
</evidence>
<dbReference type="EMBL" id="CP053452">
    <property type="protein sequence ID" value="QJW97815.1"/>
    <property type="molecule type" value="Genomic_DNA"/>
</dbReference>
<keyword evidence="2" id="KW-0812">Transmembrane</keyword>